<proteinExistence type="predicted"/>
<dbReference type="PANTHER" id="PTHR32166">
    <property type="entry name" value="OSJNBA0013A04.12 PROTEIN"/>
    <property type="match status" value="1"/>
</dbReference>
<dbReference type="Pfam" id="PF04937">
    <property type="entry name" value="DUF659"/>
    <property type="match status" value="1"/>
</dbReference>
<dbReference type="Proteomes" id="UP000032141">
    <property type="component" value="Chromosome C6"/>
</dbReference>
<evidence type="ECO:0000259" key="2">
    <source>
        <dbReference type="Pfam" id="PF05699"/>
    </source>
</evidence>
<protein>
    <recommendedName>
        <fullName evidence="5">BED-type domain-containing protein</fullName>
    </recommendedName>
</protein>
<reference evidence="3 4" key="1">
    <citation type="journal article" date="2014" name="Genome Biol.">
        <title>Transcriptome and methylome profiling reveals relics of genome dominance in the mesopolyploid Brassica oleracea.</title>
        <authorList>
            <person name="Parkin I.A."/>
            <person name="Koh C."/>
            <person name="Tang H."/>
            <person name="Robinson S.J."/>
            <person name="Kagale S."/>
            <person name="Clarke W.E."/>
            <person name="Town C.D."/>
            <person name="Nixon J."/>
            <person name="Krishnakumar V."/>
            <person name="Bidwell S.L."/>
            <person name="Denoeud F."/>
            <person name="Belcram H."/>
            <person name="Links M.G."/>
            <person name="Just J."/>
            <person name="Clarke C."/>
            <person name="Bender T."/>
            <person name="Huebert T."/>
            <person name="Mason A.S."/>
            <person name="Pires J.C."/>
            <person name="Barker G."/>
            <person name="Moore J."/>
            <person name="Walley P.G."/>
            <person name="Manoli S."/>
            <person name="Batley J."/>
            <person name="Edwards D."/>
            <person name="Nelson M.N."/>
            <person name="Wang X."/>
            <person name="Paterson A.H."/>
            <person name="King G."/>
            <person name="Bancroft I."/>
            <person name="Chalhoub B."/>
            <person name="Sharpe A.G."/>
        </authorList>
    </citation>
    <scope>NUCLEOTIDE SEQUENCE</scope>
    <source>
        <strain evidence="3 4">cv. TO1000</strain>
    </source>
</reference>
<dbReference type="EnsemblPlants" id="Bo6g012210.1">
    <property type="protein sequence ID" value="Bo6g012210.1"/>
    <property type="gene ID" value="Bo6g012210"/>
</dbReference>
<dbReference type="InterPro" id="IPR008906">
    <property type="entry name" value="HATC_C_dom"/>
</dbReference>
<evidence type="ECO:0000313" key="4">
    <source>
        <dbReference type="Proteomes" id="UP000032141"/>
    </source>
</evidence>
<dbReference type="InterPro" id="IPR007021">
    <property type="entry name" value="DUF659"/>
</dbReference>
<accession>A0A0D3CP59</accession>
<evidence type="ECO:0000259" key="1">
    <source>
        <dbReference type="Pfam" id="PF04937"/>
    </source>
</evidence>
<dbReference type="OMA" id="CSRWIYE"/>
<dbReference type="AlphaFoldDB" id="A0A0D3CP59"/>
<sequence length="753" mass="86217">MNNPPTDAAPPSLKRNSNDVGWEFGVLCDPRNSDKVKCKLCGKQFTGGVFRMKEHIAHVKGNVSPCPVSSKADQEKCKQAILDAKEKKNLKRKRDQALRAEVNIYKDINTEELEKELGTLKSPHFQGPIDKYATSINPEASLAAQTRQQSIHDAISKERTHAVRQYCSRWIYEANIAFNAIDNDSFRMFCEALGQFGPGWVPPSQYQLREPLLNEEQQRTKEKLKSLEEEWDREGCSVMTDAWTDMKRRSIMNLCVNSRGGTCFLSSKDTSKDSHTGEYIFKYIDQWIEDIGAEKIVQVVTDNATNNVAAAKMLKQKRPRIFWTGCAAHTLDLMLEAISKLPGIAKIIDQAKAVTIFVYAHHTTLSMMRTYTKKGDIVRPGATRFATCFLTLQSLYEKKAQLMSMFGSDEWHDCKHSKCVKGKSTFDTIMSHGFWSSVTVVLRIFSPLVKVLRLADGEKVPSLGFIYGEIVEAKKSIKETSNHVEKNYLPIFRIIDEKMKDRLDCPLHVAAYFLNPYYFYKDPEILSDFKIMDGFIACAETFYHGDFEKQDKVVNHEINFYKNKSGSFGRPLALKGCEIKNDKFDPDIYSSYVTELIVGNWWSTYGCGTPTLQKMATRILALTSSSSGCERNWSCFEGIHTKKRNRLDVNRLNSLVYVQFNAKMFKKQKKIREQNADVIFDDGNEDTVEEWLVGRVEEMDSDLNLLLVTQAPRVRDLYDDDFESEDDEEYVVDMEFEPDIYQHVPLFHDSQSN</sequence>
<evidence type="ECO:0000313" key="3">
    <source>
        <dbReference type="EnsemblPlants" id="Bo6g012210.1"/>
    </source>
</evidence>
<dbReference type="HOGENOM" id="CLU_016471_3_0_1"/>
<keyword evidence="4" id="KW-1185">Reference proteome</keyword>
<name>A0A0D3CP59_BRAOL</name>
<dbReference type="SUPFAM" id="SSF53098">
    <property type="entry name" value="Ribonuclease H-like"/>
    <property type="match status" value="1"/>
</dbReference>
<dbReference type="eggNOG" id="ENOG502QUNQ">
    <property type="taxonomic scope" value="Eukaryota"/>
</dbReference>
<feature type="domain" description="HAT C-terminal dimerisation" evidence="2">
    <location>
        <begin position="594"/>
        <end position="661"/>
    </location>
</feature>
<dbReference type="Gramene" id="Bo6g012210.1">
    <property type="protein sequence ID" value="Bo6g012210.1"/>
    <property type="gene ID" value="Bo6g012210"/>
</dbReference>
<dbReference type="STRING" id="109376.A0A0D3CP59"/>
<dbReference type="InterPro" id="IPR012337">
    <property type="entry name" value="RNaseH-like_sf"/>
</dbReference>
<dbReference type="Pfam" id="PF05699">
    <property type="entry name" value="Dimer_Tnp_hAT"/>
    <property type="match status" value="1"/>
</dbReference>
<feature type="domain" description="DUF659" evidence="1">
    <location>
        <begin position="203"/>
        <end position="354"/>
    </location>
</feature>
<evidence type="ECO:0008006" key="5">
    <source>
        <dbReference type="Google" id="ProtNLM"/>
    </source>
</evidence>
<dbReference type="GO" id="GO:0046983">
    <property type="term" value="F:protein dimerization activity"/>
    <property type="evidence" value="ECO:0007669"/>
    <property type="project" value="InterPro"/>
</dbReference>
<reference evidence="3" key="2">
    <citation type="submission" date="2015-03" db="UniProtKB">
        <authorList>
            <consortium name="EnsemblPlants"/>
        </authorList>
    </citation>
    <scope>IDENTIFICATION</scope>
</reference>
<dbReference type="PANTHER" id="PTHR32166:SF74">
    <property type="entry name" value="OS05G0256350 PROTEIN"/>
    <property type="match status" value="1"/>
</dbReference>
<organism evidence="3 4">
    <name type="scientific">Brassica oleracea var. oleracea</name>
    <dbReference type="NCBI Taxonomy" id="109376"/>
    <lineage>
        <taxon>Eukaryota</taxon>
        <taxon>Viridiplantae</taxon>
        <taxon>Streptophyta</taxon>
        <taxon>Embryophyta</taxon>
        <taxon>Tracheophyta</taxon>
        <taxon>Spermatophyta</taxon>
        <taxon>Magnoliopsida</taxon>
        <taxon>eudicotyledons</taxon>
        <taxon>Gunneridae</taxon>
        <taxon>Pentapetalae</taxon>
        <taxon>rosids</taxon>
        <taxon>malvids</taxon>
        <taxon>Brassicales</taxon>
        <taxon>Brassicaceae</taxon>
        <taxon>Brassiceae</taxon>
        <taxon>Brassica</taxon>
    </lineage>
</organism>